<dbReference type="PANTHER" id="PTHR30632:SF14">
    <property type="entry name" value="TUNGSTATE_MOLYBDATE_CHROMATE-BINDING PROTEIN MODA"/>
    <property type="match status" value="1"/>
</dbReference>
<dbReference type="Pfam" id="PF13531">
    <property type="entry name" value="SBP_bac_11"/>
    <property type="match status" value="1"/>
</dbReference>
<accession>A0ABT8TL38</accession>
<keyword evidence="3 4" id="KW-0732">Signal</keyword>
<feature type="chain" id="PRO_5045802645" evidence="4">
    <location>
        <begin position="19"/>
        <end position="233"/>
    </location>
</feature>
<evidence type="ECO:0000313" key="6">
    <source>
        <dbReference type="Proteomes" id="UP001168380"/>
    </source>
</evidence>
<dbReference type="EMBL" id="JAULRT010000060">
    <property type="protein sequence ID" value="MDO3383351.1"/>
    <property type="molecule type" value="Genomic_DNA"/>
</dbReference>
<evidence type="ECO:0000256" key="1">
    <source>
        <dbReference type="ARBA" id="ARBA00009175"/>
    </source>
</evidence>
<reference evidence="5" key="1">
    <citation type="submission" date="2023-07" db="EMBL/GenBank/DDBJ databases">
        <title>Gilvimarinus algae sp. nov., isolated from the surface of Kelp.</title>
        <authorList>
            <person name="Sun Y.Y."/>
            <person name="Gong Y."/>
            <person name="Du Z.J."/>
        </authorList>
    </citation>
    <scope>NUCLEOTIDE SEQUENCE</scope>
    <source>
        <strain evidence="5">SDUM040014</strain>
    </source>
</reference>
<dbReference type="Gene3D" id="3.40.190.10">
    <property type="entry name" value="Periplasmic binding protein-like II"/>
    <property type="match status" value="2"/>
</dbReference>
<comment type="similarity">
    <text evidence="1">Belongs to the bacterial solute-binding protein ModA family.</text>
</comment>
<proteinExistence type="inferred from homology"/>
<name>A0ABT8TL38_9GAMM</name>
<dbReference type="Proteomes" id="UP001168380">
    <property type="component" value="Unassembled WGS sequence"/>
</dbReference>
<dbReference type="InterPro" id="IPR005950">
    <property type="entry name" value="ModA"/>
</dbReference>
<dbReference type="PANTHER" id="PTHR30632">
    <property type="entry name" value="MOLYBDATE-BINDING PERIPLASMIC PROTEIN"/>
    <property type="match status" value="1"/>
</dbReference>
<protein>
    <submittedName>
        <fullName evidence="5">Molybdate ABC transporter substrate-binding protein</fullName>
    </submittedName>
</protein>
<evidence type="ECO:0000256" key="4">
    <source>
        <dbReference type="SAM" id="SignalP"/>
    </source>
</evidence>
<comment type="caution">
    <text evidence="5">The sequence shown here is derived from an EMBL/GenBank/DDBJ whole genome shotgun (WGS) entry which is preliminary data.</text>
</comment>
<organism evidence="5 6">
    <name type="scientific">Gilvimarinus algae</name>
    <dbReference type="NCBI Taxonomy" id="3058037"/>
    <lineage>
        <taxon>Bacteria</taxon>
        <taxon>Pseudomonadati</taxon>
        <taxon>Pseudomonadota</taxon>
        <taxon>Gammaproteobacteria</taxon>
        <taxon>Cellvibrionales</taxon>
        <taxon>Cellvibrionaceae</taxon>
        <taxon>Gilvimarinus</taxon>
    </lineage>
</organism>
<evidence type="ECO:0000256" key="3">
    <source>
        <dbReference type="ARBA" id="ARBA00022729"/>
    </source>
</evidence>
<evidence type="ECO:0000313" key="5">
    <source>
        <dbReference type="EMBL" id="MDO3383351.1"/>
    </source>
</evidence>
<feature type="signal peptide" evidence="4">
    <location>
        <begin position="1"/>
        <end position="18"/>
    </location>
</feature>
<dbReference type="SUPFAM" id="SSF53850">
    <property type="entry name" value="Periplasmic binding protein-like II"/>
    <property type="match status" value="1"/>
</dbReference>
<sequence>MRTLILGLLFGLSVNALAEQPLRIAVASNFKPTLEALLAMWQERSHTPVTLSSGPSGALTQQILHGAPFDLFLSADESYPQTLAERGRAKPPVTYARGQLMATCRHWAADTEAALARANTLALANIKTAPYGRAGAHWLSRHGQAFRARQVQAGSVASALQFVASGNADCALVAASFKPLAPELHWYPLGDAPVLIQAAALVKNSPQARAFLEFLLAAPAQALIVQHGYLAAL</sequence>
<dbReference type="RefSeq" id="WP_302714120.1">
    <property type="nucleotide sequence ID" value="NZ_JAULRT010000060.1"/>
</dbReference>
<dbReference type="InterPro" id="IPR050682">
    <property type="entry name" value="ModA/WtpA"/>
</dbReference>
<keyword evidence="6" id="KW-1185">Reference proteome</keyword>
<keyword evidence="2" id="KW-0479">Metal-binding</keyword>
<dbReference type="NCBIfam" id="TIGR01256">
    <property type="entry name" value="modA"/>
    <property type="match status" value="1"/>
</dbReference>
<gene>
    <name evidence="5" type="primary">modA</name>
    <name evidence="5" type="ORF">QWI16_14305</name>
</gene>
<evidence type="ECO:0000256" key="2">
    <source>
        <dbReference type="ARBA" id="ARBA00022723"/>
    </source>
</evidence>